<accession>A0A941GTT4</accession>
<dbReference type="Pfam" id="PF20797">
    <property type="entry name" value="HepT-like_2"/>
    <property type="match status" value="1"/>
</dbReference>
<dbReference type="CDD" id="cd05403">
    <property type="entry name" value="NT_KNTase_like"/>
    <property type="match status" value="1"/>
</dbReference>
<gene>
    <name evidence="4" type="ORF">DSM107014_03505</name>
</gene>
<evidence type="ECO:0000313" key="5">
    <source>
        <dbReference type="Proteomes" id="UP000767446"/>
    </source>
</evidence>
<dbReference type="Pfam" id="PF18765">
    <property type="entry name" value="Polbeta"/>
    <property type="match status" value="1"/>
</dbReference>
<evidence type="ECO:0000259" key="2">
    <source>
        <dbReference type="Pfam" id="PF18765"/>
    </source>
</evidence>
<evidence type="ECO:0000313" key="4">
    <source>
        <dbReference type="EMBL" id="MBR8826965.1"/>
    </source>
</evidence>
<dbReference type="InterPro" id="IPR041633">
    <property type="entry name" value="Polbeta"/>
</dbReference>
<dbReference type="EMBL" id="JADQBC010000016">
    <property type="protein sequence ID" value="MBR8826965.1"/>
    <property type="molecule type" value="Genomic_DNA"/>
</dbReference>
<dbReference type="Proteomes" id="UP000767446">
    <property type="component" value="Unassembled WGS sequence"/>
</dbReference>
<dbReference type="Gene3D" id="3.30.460.10">
    <property type="entry name" value="Beta Polymerase, domain 2"/>
    <property type="match status" value="1"/>
</dbReference>
<feature type="domain" description="Polymerase beta nucleotidyltransferase" evidence="2">
    <location>
        <begin position="20"/>
        <end position="100"/>
    </location>
</feature>
<organism evidence="4 5">
    <name type="scientific">Gomphosphaeria aponina SAG 52.96 = DSM 107014</name>
    <dbReference type="NCBI Taxonomy" id="1521640"/>
    <lineage>
        <taxon>Bacteria</taxon>
        <taxon>Bacillati</taxon>
        <taxon>Cyanobacteriota</taxon>
        <taxon>Cyanophyceae</taxon>
        <taxon>Oscillatoriophycideae</taxon>
        <taxon>Chroococcales</taxon>
        <taxon>Gomphosphaeriaceae</taxon>
        <taxon>Gomphosphaeria</taxon>
    </lineage>
</organism>
<dbReference type="InterPro" id="IPR043519">
    <property type="entry name" value="NT_sf"/>
</dbReference>
<dbReference type="InterPro" id="IPR048769">
    <property type="entry name" value="HepT-like_dom"/>
</dbReference>
<comment type="caution">
    <text evidence="4">The sequence shown here is derived from an EMBL/GenBank/DDBJ whole genome shotgun (WGS) entry which is preliminary data.</text>
</comment>
<dbReference type="AlphaFoldDB" id="A0A941GTT4"/>
<proteinExistence type="predicted"/>
<feature type="domain" description="HepT-like" evidence="3">
    <location>
        <begin position="148"/>
        <end position="256"/>
    </location>
</feature>
<evidence type="ECO:0000256" key="1">
    <source>
        <dbReference type="SAM" id="Coils"/>
    </source>
</evidence>
<protein>
    <submittedName>
        <fullName evidence="4">Nucleotidyltransferase domain-containing protein</fullName>
    </submittedName>
</protein>
<evidence type="ECO:0000259" key="3">
    <source>
        <dbReference type="Pfam" id="PF20797"/>
    </source>
</evidence>
<feature type="coiled-coil region" evidence="1">
    <location>
        <begin position="113"/>
        <end position="140"/>
    </location>
</feature>
<keyword evidence="1" id="KW-0175">Coiled coil</keyword>
<name>A0A941GTT4_9CHRO</name>
<reference evidence="4" key="1">
    <citation type="submission" date="2021-02" db="EMBL/GenBank/DDBJ databases">
        <title>Metagenome analyses of Stigonema ocellatum DSM 106950, Chlorogloea purpurea SAG 13.99 and Gomphosphaeria aponina DSM 107014.</title>
        <authorList>
            <person name="Marter P."/>
            <person name="Huang S."/>
        </authorList>
    </citation>
    <scope>NUCLEOTIDE SEQUENCE</scope>
    <source>
        <strain evidence="4">JP213</strain>
    </source>
</reference>
<sequence>MTNNQLLLEKRREEALSVANKISKILKEEYGAKEVIIFGSVRGDSPWHWQSDLDLAVRGMSTNSLWNAYSVIEGLTPSWLKVDLVSLEGVNPEVRSRILQAKPMSNNKYLALKSLIEDEMIAIERNVEALRRLLEQAESIPEIALTPALASYINDFYKGCERISERVAVTLDGGLPRGENWHQQLLRQVADTGGENRPPLWCGSLLLELDEYRKFRHLVVHIYSVQLEQKKVLALGENVESVVGKMKEAIALFNEWLDERGVEEK</sequence>
<dbReference type="SUPFAM" id="SSF81301">
    <property type="entry name" value="Nucleotidyltransferase"/>
    <property type="match status" value="1"/>
</dbReference>